<evidence type="ECO:0000256" key="2">
    <source>
        <dbReference type="ARBA" id="ARBA00022723"/>
    </source>
</evidence>
<evidence type="ECO:0000313" key="8">
    <source>
        <dbReference type="Proteomes" id="UP000729402"/>
    </source>
</evidence>
<protein>
    <recommendedName>
        <fullName evidence="6">HMA domain-containing protein</fullName>
    </recommendedName>
</protein>
<evidence type="ECO:0000256" key="4">
    <source>
        <dbReference type="ARBA" id="ARBA00023289"/>
    </source>
</evidence>
<keyword evidence="8" id="KW-1185">Reference proteome</keyword>
<dbReference type="Proteomes" id="UP000729402">
    <property type="component" value="Unassembled WGS sequence"/>
</dbReference>
<dbReference type="PANTHER" id="PTHR45811">
    <property type="entry name" value="COPPER TRANSPORT PROTEIN FAMILY-RELATED"/>
    <property type="match status" value="1"/>
</dbReference>
<comment type="similarity">
    <text evidence="5">Belongs to the HIPP family.</text>
</comment>
<gene>
    <name evidence="7" type="ORF">GUJ93_ZPchr0008g12013</name>
</gene>
<evidence type="ECO:0000256" key="5">
    <source>
        <dbReference type="ARBA" id="ARBA00024045"/>
    </source>
</evidence>
<reference evidence="7" key="2">
    <citation type="submission" date="2021-02" db="EMBL/GenBank/DDBJ databases">
        <authorList>
            <person name="Kimball J.A."/>
            <person name="Haas M.W."/>
            <person name="Macchietto M."/>
            <person name="Kono T."/>
            <person name="Duquette J."/>
            <person name="Shao M."/>
        </authorList>
    </citation>
    <scope>NUCLEOTIDE SEQUENCE</scope>
    <source>
        <tissue evidence="7">Fresh leaf tissue</tissue>
    </source>
</reference>
<evidence type="ECO:0000256" key="1">
    <source>
        <dbReference type="ARBA" id="ARBA00022481"/>
    </source>
</evidence>
<comment type="caution">
    <text evidence="7">The sequence shown here is derived from an EMBL/GenBank/DDBJ whole genome shotgun (WGS) entry which is preliminary data.</text>
</comment>
<evidence type="ECO:0000256" key="3">
    <source>
        <dbReference type="ARBA" id="ARBA00023288"/>
    </source>
</evidence>
<evidence type="ECO:0000313" key="7">
    <source>
        <dbReference type="EMBL" id="KAG8045542.1"/>
    </source>
</evidence>
<proteinExistence type="inferred from homology"/>
<dbReference type="EMBL" id="JAAALK010000290">
    <property type="protein sequence ID" value="KAG8045542.1"/>
    <property type="molecule type" value="Genomic_DNA"/>
</dbReference>
<name>A0A8J5UVY6_ZIZPA</name>
<evidence type="ECO:0000259" key="6">
    <source>
        <dbReference type="Pfam" id="PF00403"/>
    </source>
</evidence>
<dbReference type="Pfam" id="PF00403">
    <property type="entry name" value="HMA"/>
    <property type="match status" value="1"/>
</dbReference>
<sequence>MSKKTVIHCDLISPGCVADIMSAVAPVFGINSMAIDEEKQTLTVLGAVDPVKLAHKLKCNKLAAQIVSVEDDKPKEKEKEKPKEKDPCECLQECVKMCMESCYSSPCTLPDCCFYKACGTAPYGYVGLCKLQGRAFFHCNSFSVLLAGLSDRRFRDRAGNNVEAVRSWQRLPISRHLDACLDLLSNWAKKKRKKAVAHTQPNLSSA</sequence>
<dbReference type="AlphaFoldDB" id="A0A8J5UVY6"/>
<dbReference type="InterPro" id="IPR051863">
    <property type="entry name" value="HIPP"/>
</dbReference>
<dbReference type="PANTHER" id="PTHR45811:SF33">
    <property type="entry name" value="HEAVY METAL-ASSOCIATED ISOPRENYLATED PLANT PROTEIN 2-RELATED"/>
    <property type="match status" value="1"/>
</dbReference>
<dbReference type="InterPro" id="IPR006121">
    <property type="entry name" value="HMA_dom"/>
</dbReference>
<accession>A0A8J5UVY6</accession>
<keyword evidence="2" id="KW-0479">Metal-binding</keyword>
<dbReference type="GO" id="GO:0046872">
    <property type="term" value="F:metal ion binding"/>
    <property type="evidence" value="ECO:0007669"/>
    <property type="project" value="UniProtKB-KW"/>
</dbReference>
<feature type="domain" description="HMA" evidence="6">
    <location>
        <begin position="15"/>
        <end position="64"/>
    </location>
</feature>
<organism evidence="7 8">
    <name type="scientific">Zizania palustris</name>
    <name type="common">Northern wild rice</name>
    <dbReference type="NCBI Taxonomy" id="103762"/>
    <lineage>
        <taxon>Eukaryota</taxon>
        <taxon>Viridiplantae</taxon>
        <taxon>Streptophyta</taxon>
        <taxon>Embryophyta</taxon>
        <taxon>Tracheophyta</taxon>
        <taxon>Spermatophyta</taxon>
        <taxon>Magnoliopsida</taxon>
        <taxon>Liliopsida</taxon>
        <taxon>Poales</taxon>
        <taxon>Poaceae</taxon>
        <taxon>BOP clade</taxon>
        <taxon>Oryzoideae</taxon>
        <taxon>Oryzeae</taxon>
        <taxon>Zizaniinae</taxon>
        <taxon>Zizania</taxon>
    </lineage>
</organism>
<keyword evidence="4" id="KW-0636">Prenylation</keyword>
<dbReference type="OrthoDB" id="691258at2759"/>
<keyword evidence="1" id="KW-0488">Methylation</keyword>
<keyword evidence="3" id="KW-0449">Lipoprotein</keyword>
<reference evidence="7" key="1">
    <citation type="journal article" date="2021" name="bioRxiv">
        <title>Whole Genome Assembly and Annotation of Northern Wild Rice, Zizania palustris L., Supports a Whole Genome Duplication in the Zizania Genus.</title>
        <authorList>
            <person name="Haas M."/>
            <person name="Kono T."/>
            <person name="Macchietto M."/>
            <person name="Millas R."/>
            <person name="McGilp L."/>
            <person name="Shao M."/>
            <person name="Duquette J."/>
            <person name="Hirsch C.N."/>
            <person name="Kimball J."/>
        </authorList>
    </citation>
    <scope>NUCLEOTIDE SEQUENCE</scope>
    <source>
        <tissue evidence="7">Fresh leaf tissue</tissue>
    </source>
</reference>